<dbReference type="AlphaFoldDB" id="A0A976M8B3"/>
<evidence type="ECO:0008006" key="5">
    <source>
        <dbReference type="Google" id="ProtNLM"/>
    </source>
</evidence>
<name>A0A976M8B3_THEOR</name>
<keyword evidence="1" id="KW-0143">Chaperone</keyword>
<dbReference type="GO" id="GO:0005634">
    <property type="term" value="C:nucleus"/>
    <property type="evidence" value="ECO:0007669"/>
    <property type="project" value="TreeGrafter"/>
</dbReference>
<dbReference type="GO" id="GO:0043248">
    <property type="term" value="P:proteasome assembly"/>
    <property type="evidence" value="ECO:0007669"/>
    <property type="project" value="InterPro"/>
</dbReference>
<evidence type="ECO:0000256" key="2">
    <source>
        <dbReference type="ARBA" id="ARBA00043974"/>
    </source>
</evidence>
<accession>A0A976M8B3</accession>
<dbReference type="EMBL" id="CP056068">
    <property type="protein sequence ID" value="UKJ90352.1"/>
    <property type="molecule type" value="Genomic_DNA"/>
</dbReference>
<evidence type="ECO:0000256" key="1">
    <source>
        <dbReference type="ARBA" id="ARBA00023186"/>
    </source>
</evidence>
<evidence type="ECO:0000313" key="4">
    <source>
        <dbReference type="Proteomes" id="UP000244803"/>
    </source>
</evidence>
<dbReference type="GO" id="GO:0005737">
    <property type="term" value="C:cytoplasm"/>
    <property type="evidence" value="ECO:0007669"/>
    <property type="project" value="TreeGrafter"/>
</dbReference>
<dbReference type="OrthoDB" id="15001at2759"/>
<dbReference type="PANTHER" id="PTHR12828">
    <property type="entry name" value="PROTEASOME MATURATION PROTEIN UMP1"/>
    <property type="match status" value="1"/>
</dbReference>
<reference evidence="3" key="1">
    <citation type="submission" date="2022-07" db="EMBL/GenBank/DDBJ databases">
        <title>Evaluation of T. orientalis genome assembly methods using nanopore sequencing and analysis of variation between genomes.</title>
        <authorList>
            <person name="Yam J."/>
            <person name="Micallef M.L."/>
            <person name="Liu M."/>
            <person name="Djordjevic S.P."/>
            <person name="Bogema D.R."/>
            <person name="Jenkins C."/>
        </authorList>
    </citation>
    <scope>NUCLEOTIDE SEQUENCE</scope>
    <source>
        <strain evidence="3">Fish Creek</strain>
    </source>
</reference>
<dbReference type="Proteomes" id="UP000244803">
    <property type="component" value="Chromosome 2"/>
</dbReference>
<proteinExistence type="inferred from homology"/>
<organism evidence="3 4">
    <name type="scientific">Theileria orientalis</name>
    <dbReference type="NCBI Taxonomy" id="68886"/>
    <lineage>
        <taxon>Eukaryota</taxon>
        <taxon>Sar</taxon>
        <taxon>Alveolata</taxon>
        <taxon>Apicomplexa</taxon>
        <taxon>Aconoidasida</taxon>
        <taxon>Piroplasmida</taxon>
        <taxon>Theileriidae</taxon>
        <taxon>Theileria</taxon>
    </lineage>
</organism>
<evidence type="ECO:0000313" key="3">
    <source>
        <dbReference type="EMBL" id="UKJ90352.1"/>
    </source>
</evidence>
<dbReference type="Pfam" id="PF05348">
    <property type="entry name" value="UMP1"/>
    <property type="match status" value="1"/>
</dbReference>
<sequence length="133" mass="15231">MDNNNLSHLNIDLNSFPNTLLDNFENDTSELKLHNIHPINNIDYNHIKKSAVESNARIARCFGSQETLKMSIERNMCSKSTRLPGMKSSMLSLEILMGELDTLQNYDYMNDEKPFNEFGLGGIHSHIENKMNL</sequence>
<protein>
    <recommendedName>
        <fullName evidence="5">Proteasome maturation factor UMP1</fullName>
    </recommendedName>
</protein>
<dbReference type="PANTHER" id="PTHR12828:SF3">
    <property type="entry name" value="PROTEASOME MATURATION PROTEIN"/>
    <property type="match status" value="1"/>
</dbReference>
<gene>
    <name evidence="3" type="ORF">MACJ_001284</name>
</gene>
<dbReference type="InterPro" id="IPR008012">
    <property type="entry name" value="Ump1"/>
</dbReference>
<comment type="similarity">
    <text evidence="2">Belongs to the POMP/UMP1 family.</text>
</comment>